<dbReference type="Proteomes" id="UP000018291">
    <property type="component" value="Unassembled WGS sequence"/>
</dbReference>
<dbReference type="AlphaFoldDB" id="R4Z3Z3"/>
<dbReference type="EMBL" id="CANL01000069">
    <property type="protein sequence ID" value="CCM65443.1"/>
    <property type="molecule type" value="Genomic_DNA"/>
</dbReference>
<proteinExistence type="predicted"/>
<reference evidence="1 2" key="1">
    <citation type="journal article" date="2013" name="ISME J.">
        <title>Metabolic model for the filamentous 'Candidatus Microthrix parvicella' based on genomic and metagenomic analyses.</title>
        <authorList>
            <person name="Jon McIlroy S."/>
            <person name="Kristiansen R."/>
            <person name="Albertsen M."/>
            <person name="Michael Karst S."/>
            <person name="Rossetti S."/>
            <person name="Lund Nielsen J."/>
            <person name="Tandoi V."/>
            <person name="James Seviour R."/>
            <person name="Nielsen P.H."/>
        </authorList>
    </citation>
    <scope>NUCLEOTIDE SEQUENCE [LARGE SCALE GENOMIC DNA]</scope>
    <source>
        <strain evidence="1 2">RN1</strain>
    </source>
</reference>
<gene>
    <name evidence="1" type="ORF">BN381_710002</name>
</gene>
<organism evidence="1 2">
    <name type="scientific">Candidatus Neomicrothrix parvicella RN1</name>
    <dbReference type="NCBI Taxonomy" id="1229780"/>
    <lineage>
        <taxon>Bacteria</taxon>
        <taxon>Bacillati</taxon>
        <taxon>Actinomycetota</taxon>
        <taxon>Acidimicrobiia</taxon>
        <taxon>Acidimicrobiales</taxon>
        <taxon>Microthrixaceae</taxon>
        <taxon>Candidatus Neomicrothrix</taxon>
    </lineage>
</organism>
<evidence type="ECO:0000313" key="2">
    <source>
        <dbReference type="Proteomes" id="UP000018291"/>
    </source>
</evidence>
<accession>R4Z3Z3</accession>
<keyword evidence="2" id="KW-1185">Reference proteome</keyword>
<name>R4Z3Z3_9ACTN</name>
<comment type="caution">
    <text evidence="1">The sequence shown here is derived from an EMBL/GenBank/DDBJ whole genome shotgun (WGS) entry which is preliminary data.</text>
</comment>
<sequence>MFIHVFAPVQTMMWVPPPRALTALLEYHCTLSIFV</sequence>
<dbReference type="HOGENOM" id="CLU_3363988_0_0_11"/>
<protein>
    <submittedName>
        <fullName evidence="1">Uncharacterized protein</fullName>
    </submittedName>
</protein>
<evidence type="ECO:0000313" key="1">
    <source>
        <dbReference type="EMBL" id="CCM65443.1"/>
    </source>
</evidence>